<accession>A0A0A8XQ57</accession>
<dbReference type="AlphaFoldDB" id="A0A0A8XQ57"/>
<reference evidence="1" key="1">
    <citation type="submission" date="2014-09" db="EMBL/GenBank/DDBJ databases">
        <authorList>
            <person name="Magalhaes I.L.F."/>
            <person name="Oliveira U."/>
            <person name="Santos F.R."/>
            <person name="Vidigal T.H.D.A."/>
            <person name="Brescovit A.D."/>
            <person name="Santos A.J."/>
        </authorList>
    </citation>
    <scope>NUCLEOTIDE SEQUENCE</scope>
    <source>
        <tissue evidence="1">Shoot tissue taken approximately 20 cm above the soil surface</tissue>
    </source>
</reference>
<dbReference type="EMBL" id="GBRH01283220">
    <property type="protein sequence ID" value="JAD14675.1"/>
    <property type="molecule type" value="Transcribed_RNA"/>
</dbReference>
<name>A0A0A8XQ57_ARUDO</name>
<evidence type="ECO:0000313" key="1">
    <source>
        <dbReference type="EMBL" id="JAD14675.1"/>
    </source>
</evidence>
<organism evidence="1">
    <name type="scientific">Arundo donax</name>
    <name type="common">Giant reed</name>
    <name type="synonym">Donax arundinaceus</name>
    <dbReference type="NCBI Taxonomy" id="35708"/>
    <lineage>
        <taxon>Eukaryota</taxon>
        <taxon>Viridiplantae</taxon>
        <taxon>Streptophyta</taxon>
        <taxon>Embryophyta</taxon>
        <taxon>Tracheophyta</taxon>
        <taxon>Spermatophyta</taxon>
        <taxon>Magnoliopsida</taxon>
        <taxon>Liliopsida</taxon>
        <taxon>Poales</taxon>
        <taxon>Poaceae</taxon>
        <taxon>PACMAD clade</taxon>
        <taxon>Arundinoideae</taxon>
        <taxon>Arundineae</taxon>
        <taxon>Arundo</taxon>
    </lineage>
</organism>
<proteinExistence type="predicted"/>
<sequence length="60" mass="6803">MDMATDTASRSSRPRLTGLCRTTTASCSSSRCRRGLIMVTRFRTRMFMGIRVRSRTGARQ</sequence>
<protein>
    <submittedName>
        <fullName evidence="1">Uncharacterized protein</fullName>
    </submittedName>
</protein>
<reference evidence="1" key="2">
    <citation type="journal article" date="2015" name="Data Brief">
        <title>Shoot transcriptome of the giant reed, Arundo donax.</title>
        <authorList>
            <person name="Barrero R.A."/>
            <person name="Guerrero F.D."/>
            <person name="Moolhuijzen P."/>
            <person name="Goolsby J.A."/>
            <person name="Tidwell J."/>
            <person name="Bellgard S.E."/>
            <person name="Bellgard M.I."/>
        </authorList>
    </citation>
    <scope>NUCLEOTIDE SEQUENCE</scope>
    <source>
        <tissue evidence="1">Shoot tissue taken approximately 20 cm above the soil surface</tissue>
    </source>
</reference>